<dbReference type="Proteomes" id="UP000248148">
    <property type="component" value="Unassembled WGS sequence"/>
</dbReference>
<dbReference type="RefSeq" id="WP_103011717.1">
    <property type="nucleotide sequence ID" value="NZ_QJTI01000016.1"/>
</dbReference>
<accession>A0A318TB82</accession>
<dbReference type="PIRSF" id="PIRSF010312">
    <property type="entry name" value="Sulphur_oxidation_SoxY"/>
    <property type="match status" value="1"/>
</dbReference>
<dbReference type="OrthoDB" id="9804570at2"/>
<dbReference type="InterPro" id="IPR038162">
    <property type="entry name" value="SoxY_sf"/>
</dbReference>
<dbReference type="InterPro" id="IPR032711">
    <property type="entry name" value="SoxY"/>
</dbReference>
<sequence>MGWNAGKPSRREALGLAAIAGFAALLAPRLSFADQQMVDAELKKLYGDKKFEAGKIKLDVPEIAENGLVVPISVEVDSPMTEADYVKAVHVFADGNPLPGIVSYKFSPACGKAAASTRMRLAQTQNIICVAEMSNGSLYTAKANVKVTIGGCGG</sequence>
<dbReference type="EMBL" id="QJTI01000016">
    <property type="protein sequence ID" value="PYF01914.1"/>
    <property type="molecule type" value="Genomic_DNA"/>
</dbReference>
<organism evidence="2 3">
    <name type="scientific">Rhodopseudomonas faecalis</name>
    <dbReference type="NCBI Taxonomy" id="99655"/>
    <lineage>
        <taxon>Bacteria</taxon>
        <taxon>Pseudomonadati</taxon>
        <taxon>Pseudomonadota</taxon>
        <taxon>Alphaproteobacteria</taxon>
        <taxon>Hyphomicrobiales</taxon>
        <taxon>Nitrobacteraceae</taxon>
        <taxon>Rhodopseudomonas</taxon>
    </lineage>
</organism>
<keyword evidence="3" id="KW-1185">Reference proteome</keyword>
<dbReference type="Gene3D" id="2.60.40.2470">
    <property type="entry name" value="SoxY domain"/>
    <property type="match status" value="1"/>
</dbReference>
<comment type="caution">
    <text evidence="2">The sequence shown here is derived from an EMBL/GenBank/DDBJ whole genome shotgun (WGS) entry which is preliminary data.</text>
</comment>
<protein>
    <submittedName>
        <fullName evidence="2">Thiosulfate-binding protein SoxY</fullName>
    </submittedName>
</protein>
<evidence type="ECO:0000313" key="2">
    <source>
        <dbReference type="EMBL" id="PYF01914.1"/>
    </source>
</evidence>
<name>A0A318TB82_9BRAD</name>
<evidence type="ECO:0000259" key="1">
    <source>
        <dbReference type="Pfam" id="PF13501"/>
    </source>
</evidence>
<dbReference type="InterPro" id="IPR006311">
    <property type="entry name" value="TAT_signal"/>
</dbReference>
<dbReference type="PROSITE" id="PS51318">
    <property type="entry name" value="TAT"/>
    <property type="match status" value="1"/>
</dbReference>
<dbReference type="AlphaFoldDB" id="A0A318TB82"/>
<proteinExistence type="predicted"/>
<gene>
    <name evidence="2" type="ORF">BJ122_11646</name>
</gene>
<feature type="domain" description="Ig-like SoxY" evidence="1">
    <location>
        <begin position="43"/>
        <end position="152"/>
    </location>
</feature>
<dbReference type="InterPro" id="IPR016568">
    <property type="entry name" value="Sulphur_oxidation_SoxY"/>
</dbReference>
<dbReference type="NCBIfam" id="TIGR04488">
    <property type="entry name" value="SoxY_true_GGCGG"/>
    <property type="match status" value="1"/>
</dbReference>
<evidence type="ECO:0000313" key="3">
    <source>
        <dbReference type="Proteomes" id="UP000248148"/>
    </source>
</evidence>
<dbReference type="Pfam" id="PF13501">
    <property type="entry name" value="SoxY"/>
    <property type="match status" value="1"/>
</dbReference>
<reference evidence="2 3" key="1">
    <citation type="submission" date="2018-06" db="EMBL/GenBank/DDBJ databases">
        <title>Genomic Encyclopedia of Archaeal and Bacterial Type Strains, Phase II (KMG-II): from individual species to whole genera.</title>
        <authorList>
            <person name="Goeker M."/>
        </authorList>
    </citation>
    <scope>NUCLEOTIDE SEQUENCE [LARGE SCALE GENOMIC DNA]</scope>
    <source>
        <strain evidence="2 3">JCM 11668</strain>
    </source>
</reference>